<gene>
    <name evidence="2" type="ORF">EAF64_16730</name>
</gene>
<dbReference type="InterPro" id="IPR025480">
    <property type="entry name" value="DUF4330"/>
</dbReference>
<organism evidence="2 3">
    <name type="scientific">Halorientalis pallida</name>
    <dbReference type="NCBI Taxonomy" id="2479928"/>
    <lineage>
        <taxon>Archaea</taxon>
        <taxon>Methanobacteriati</taxon>
        <taxon>Methanobacteriota</taxon>
        <taxon>Stenosarchaea group</taxon>
        <taxon>Halobacteria</taxon>
        <taxon>Halobacteriales</taxon>
        <taxon>Haloarculaceae</taxon>
        <taxon>Halorientalis</taxon>
    </lineage>
</organism>
<keyword evidence="1" id="KW-0812">Transmembrane</keyword>
<dbReference type="Proteomes" id="UP000289691">
    <property type="component" value="Unassembled WGS sequence"/>
</dbReference>
<accession>A0A498KV78</accession>
<evidence type="ECO:0000256" key="1">
    <source>
        <dbReference type="SAM" id="Phobius"/>
    </source>
</evidence>
<reference evidence="2 3" key="1">
    <citation type="submission" date="2019-01" db="EMBL/GenBank/DDBJ databases">
        <title>Halorientalis sp. F13-25 a new haloarchaeum isolated from hypersaline water.</title>
        <authorList>
            <person name="Ana D.-V."/>
            <person name="Cristina S.-P."/>
            <person name="Antonio V."/>
        </authorList>
    </citation>
    <scope>NUCLEOTIDE SEQUENCE [LARGE SCALE GENOMIC DNA]</scope>
    <source>
        <strain evidence="2 3">F13-25</strain>
    </source>
</reference>
<keyword evidence="1" id="KW-1133">Transmembrane helix</keyword>
<protein>
    <submittedName>
        <fullName evidence="2">DUF4330 domain-containing protein</fullName>
    </submittedName>
</protein>
<keyword evidence="3" id="KW-1185">Reference proteome</keyword>
<proteinExistence type="predicted"/>
<feature type="transmembrane region" description="Helical" evidence="1">
    <location>
        <begin position="16"/>
        <end position="36"/>
    </location>
</feature>
<dbReference type="OrthoDB" id="202569at2157"/>
<name>A0A498KV78_9EURY</name>
<dbReference type="EMBL" id="RDFA01000006">
    <property type="protein sequence ID" value="RXK47419.1"/>
    <property type="molecule type" value="Genomic_DNA"/>
</dbReference>
<sequence length="372" mass="38429">MELIDEEGRLFGRVNVVDALVLLVVLAVVGAGVALVTGSSDQAEPGGNGDGGNTETRYATLALGPQSVQSASAIQAGQNVTLAGSSTTVRVTDVHRTGATNGRVQSFLRIAYPAGLPVRGAPIRTGRSVTVVGDGYQTDAAVRSVDHNGSAFQTDTVAVSLTTEVDASTAAAVETGDRLTVGNRTLATVGSVVSIPTNEDERRRLRLGITLATRTVGGESEFADRALRVGSTIPLRTNHVEGLDGTIRAVGSLQPPGDPTDVTMTIAWEGVRPAVATALGPGTTESHRGGTARLVDVTTGPATVVVPTSDGELVVRDHPRDRDVTLTVRATGRASGSAIQFHDGPLTVGRQVTLEFDGVTIHGTLLDFESDE</sequence>
<dbReference type="RefSeq" id="WP_129070122.1">
    <property type="nucleotide sequence ID" value="NZ_RDFA01000006.1"/>
</dbReference>
<dbReference type="AlphaFoldDB" id="A0A498KV78"/>
<evidence type="ECO:0000313" key="3">
    <source>
        <dbReference type="Proteomes" id="UP000289691"/>
    </source>
</evidence>
<comment type="caution">
    <text evidence="2">The sequence shown here is derived from an EMBL/GenBank/DDBJ whole genome shotgun (WGS) entry which is preliminary data.</text>
</comment>
<keyword evidence="1" id="KW-0472">Membrane</keyword>
<evidence type="ECO:0000313" key="2">
    <source>
        <dbReference type="EMBL" id="RXK47419.1"/>
    </source>
</evidence>
<dbReference type="Pfam" id="PF14221">
    <property type="entry name" value="DUF4330"/>
    <property type="match status" value="2"/>
</dbReference>